<dbReference type="RefSeq" id="WP_057953505.1">
    <property type="nucleotide sequence ID" value="NZ_CP013118.1"/>
</dbReference>
<dbReference type="PROSITE" id="PS51257">
    <property type="entry name" value="PROKAR_LIPOPROTEIN"/>
    <property type="match status" value="1"/>
</dbReference>
<dbReference type="STRING" id="1307839.L21SP5_02478"/>
<dbReference type="EMBL" id="CP013118">
    <property type="protein sequence ID" value="ALO16103.1"/>
    <property type="molecule type" value="Genomic_DNA"/>
</dbReference>
<evidence type="ECO:0008006" key="4">
    <source>
        <dbReference type="Google" id="ProtNLM"/>
    </source>
</evidence>
<dbReference type="OrthoDB" id="1445815at2"/>
<protein>
    <recommendedName>
        <fullName evidence="4">Lipoprotein</fullName>
    </recommendedName>
</protein>
<evidence type="ECO:0000313" key="2">
    <source>
        <dbReference type="EMBL" id="ALO16103.1"/>
    </source>
</evidence>
<gene>
    <name evidence="2" type="ORF">L21SP5_02478</name>
</gene>
<sequence precursor="true">MKTLISYFLLISLLVSACEKLEDQTSVNYDQPFSTKVFIYDKGKFNAISKKDFLKKWEQQVYEMKGINLTLENPKIVKQENGTLILVAKSTDGATKMATVVTLENGQIKSNNSSTCTCTGCAEGCNPEYISGNKWRCTPCSDITEDCEKSVTATTEPTPEGE</sequence>
<feature type="signal peptide" evidence="1">
    <location>
        <begin position="1"/>
        <end position="17"/>
    </location>
</feature>
<proteinExistence type="predicted"/>
<dbReference type="Proteomes" id="UP000064893">
    <property type="component" value="Chromosome"/>
</dbReference>
<name>A0A0S2I1G5_9BACT</name>
<dbReference type="AlphaFoldDB" id="A0A0S2I1G5"/>
<keyword evidence="3" id="KW-1185">Reference proteome</keyword>
<dbReference type="KEGG" id="blq:L21SP5_02478"/>
<accession>A0A0S2I1G5</accession>
<organism evidence="2 3">
    <name type="scientific">Salinivirga cyanobacteriivorans</name>
    <dbReference type="NCBI Taxonomy" id="1307839"/>
    <lineage>
        <taxon>Bacteria</taxon>
        <taxon>Pseudomonadati</taxon>
        <taxon>Bacteroidota</taxon>
        <taxon>Bacteroidia</taxon>
        <taxon>Bacteroidales</taxon>
        <taxon>Salinivirgaceae</taxon>
        <taxon>Salinivirga</taxon>
    </lineage>
</organism>
<keyword evidence="1" id="KW-0732">Signal</keyword>
<evidence type="ECO:0000256" key="1">
    <source>
        <dbReference type="SAM" id="SignalP"/>
    </source>
</evidence>
<reference evidence="2 3" key="1">
    <citation type="submission" date="2015-11" db="EMBL/GenBank/DDBJ databases">
        <title>Description and complete genome sequence of a novel strain predominating in hypersaline microbial mats and representing a new family of the Bacteriodetes phylum.</title>
        <authorList>
            <person name="Spring S."/>
            <person name="Bunk B."/>
            <person name="Sproer C."/>
            <person name="Klenk H.-P."/>
        </authorList>
    </citation>
    <scope>NUCLEOTIDE SEQUENCE [LARGE SCALE GENOMIC DNA]</scope>
    <source>
        <strain evidence="2 3">L21-Spi-D4</strain>
    </source>
</reference>
<evidence type="ECO:0000313" key="3">
    <source>
        <dbReference type="Proteomes" id="UP000064893"/>
    </source>
</evidence>
<feature type="chain" id="PRO_5006599361" description="Lipoprotein" evidence="1">
    <location>
        <begin position="18"/>
        <end position="162"/>
    </location>
</feature>